<dbReference type="InterPro" id="IPR003661">
    <property type="entry name" value="HisK_dim/P_dom"/>
</dbReference>
<proteinExistence type="predicted"/>
<dbReference type="InterPro" id="IPR003018">
    <property type="entry name" value="GAF"/>
</dbReference>
<evidence type="ECO:0000256" key="3">
    <source>
        <dbReference type="ARBA" id="ARBA00022553"/>
    </source>
</evidence>
<evidence type="ECO:0000256" key="7">
    <source>
        <dbReference type="SAM" id="MobiDB-lite"/>
    </source>
</evidence>
<dbReference type="PRINTS" id="PR00344">
    <property type="entry name" value="BCTRLSENSOR"/>
</dbReference>
<dbReference type="Pfam" id="PF02518">
    <property type="entry name" value="HATPase_c"/>
    <property type="match status" value="1"/>
</dbReference>
<evidence type="ECO:0000256" key="5">
    <source>
        <dbReference type="ARBA" id="ARBA00022777"/>
    </source>
</evidence>
<dbReference type="InterPro" id="IPR050736">
    <property type="entry name" value="Sensor_HK_Regulatory"/>
</dbReference>
<dbReference type="GO" id="GO:0000155">
    <property type="term" value="F:phosphorelay sensor kinase activity"/>
    <property type="evidence" value="ECO:0007669"/>
    <property type="project" value="InterPro"/>
</dbReference>
<dbReference type="OrthoDB" id="8127at2157"/>
<gene>
    <name evidence="9" type="ORF">SAMN05443636_1503</name>
</gene>
<evidence type="ECO:0000313" key="9">
    <source>
        <dbReference type="EMBL" id="SHG98237.1"/>
    </source>
</evidence>
<evidence type="ECO:0000313" key="10">
    <source>
        <dbReference type="Proteomes" id="UP000184357"/>
    </source>
</evidence>
<dbReference type="Proteomes" id="UP000184357">
    <property type="component" value="Unassembled WGS sequence"/>
</dbReference>
<dbReference type="PROSITE" id="PS50109">
    <property type="entry name" value="HIS_KIN"/>
    <property type="match status" value="1"/>
</dbReference>
<dbReference type="InterPro" id="IPR036097">
    <property type="entry name" value="HisK_dim/P_sf"/>
</dbReference>
<feature type="domain" description="Histidine kinase" evidence="8">
    <location>
        <begin position="230"/>
        <end position="423"/>
    </location>
</feature>
<dbReference type="SMART" id="SM00387">
    <property type="entry name" value="HATPase_c"/>
    <property type="match status" value="1"/>
</dbReference>
<sequence length="423" mass="44719">MNGVSGTDRSETDAPDADDGVAGHEDLQALVIDASTTLLSANPDELDTKLTWTLRSVATGLGADYAGVYEAVDVVDEAGQRDDHGHEDFVRRYGWHRDAAGGTDSSSGVEAATAPALDRIDGGDAVRIAGDDRAGVEAATGLGDQAPAGDGPAGSERTSDWSVLAVPIVREYELWGALLFVGGTDRRRWADHEVVLVRSLADLIASSFERVERERRLTAQNDRLEEFAEVVSHDLRNPLNVMTASVDLAERTGDPEYFERAARAADRMDGIIETVLGLSRAGRDIGSTETVEIGRVARAAWTAVDTESASLVVDAPGQYSADERRLRDVFSNLFRNAIDHAGSDVTVTVGGLDGDRDGFYVADDGPGLPDGADGLFERGASGASGGTGLGLTIVRRVVDAHGWDIRATDGEAGGARFDIVVDP</sequence>
<dbReference type="Gene3D" id="3.30.565.10">
    <property type="entry name" value="Histidine kinase-like ATPase, C-terminal domain"/>
    <property type="match status" value="1"/>
</dbReference>
<dbReference type="EMBL" id="FQWV01000003">
    <property type="protein sequence ID" value="SHG98237.1"/>
    <property type="molecule type" value="Genomic_DNA"/>
</dbReference>
<dbReference type="InterPro" id="IPR005467">
    <property type="entry name" value="His_kinase_dom"/>
</dbReference>
<dbReference type="RefSeq" id="WP_073308091.1">
    <property type="nucleotide sequence ID" value="NZ_FQWV01000003.1"/>
</dbReference>
<dbReference type="Pfam" id="PF01590">
    <property type="entry name" value="GAF"/>
    <property type="match status" value="1"/>
</dbReference>
<evidence type="ECO:0000259" key="8">
    <source>
        <dbReference type="PROSITE" id="PS50109"/>
    </source>
</evidence>
<protein>
    <recommendedName>
        <fullName evidence="2">histidine kinase</fullName>
        <ecNumber evidence="2">2.7.13.3</ecNumber>
    </recommendedName>
</protein>
<keyword evidence="5 9" id="KW-0418">Kinase</keyword>
<dbReference type="Gene3D" id="1.10.287.130">
    <property type="match status" value="1"/>
</dbReference>
<evidence type="ECO:0000256" key="2">
    <source>
        <dbReference type="ARBA" id="ARBA00012438"/>
    </source>
</evidence>
<dbReference type="InterPro" id="IPR004358">
    <property type="entry name" value="Sig_transdc_His_kin-like_C"/>
</dbReference>
<dbReference type="SUPFAM" id="SSF55781">
    <property type="entry name" value="GAF domain-like"/>
    <property type="match status" value="1"/>
</dbReference>
<dbReference type="InterPro" id="IPR029016">
    <property type="entry name" value="GAF-like_dom_sf"/>
</dbReference>
<dbReference type="Pfam" id="PF00512">
    <property type="entry name" value="HisKA"/>
    <property type="match status" value="1"/>
</dbReference>
<dbReference type="InterPro" id="IPR003594">
    <property type="entry name" value="HATPase_dom"/>
</dbReference>
<comment type="catalytic activity">
    <reaction evidence="1">
        <text>ATP + protein L-histidine = ADP + protein N-phospho-L-histidine.</text>
        <dbReference type="EC" id="2.7.13.3"/>
    </reaction>
</comment>
<keyword evidence="6" id="KW-0902">Two-component regulatory system</keyword>
<keyword evidence="4" id="KW-0808">Transferase</keyword>
<evidence type="ECO:0000256" key="1">
    <source>
        <dbReference type="ARBA" id="ARBA00000085"/>
    </source>
</evidence>
<keyword evidence="3" id="KW-0597">Phosphoprotein</keyword>
<dbReference type="SUPFAM" id="SSF55874">
    <property type="entry name" value="ATPase domain of HSP90 chaperone/DNA topoisomerase II/histidine kinase"/>
    <property type="match status" value="1"/>
</dbReference>
<evidence type="ECO:0000256" key="6">
    <source>
        <dbReference type="ARBA" id="ARBA00023012"/>
    </source>
</evidence>
<keyword evidence="10" id="KW-1185">Reference proteome</keyword>
<dbReference type="SMART" id="SM00065">
    <property type="entry name" value="GAF"/>
    <property type="match status" value="1"/>
</dbReference>
<accession>A0A1M5P966</accession>
<dbReference type="EC" id="2.7.13.3" evidence="2"/>
<dbReference type="InterPro" id="IPR036890">
    <property type="entry name" value="HATPase_C_sf"/>
</dbReference>
<dbReference type="SMART" id="SM00388">
    <property type="entry name" value="HisKA"/>
    <property type="match status" value="1"/>
</dbReference>
<feature type="region of interest" description="Disordered" evidence="7">
    <location>
        <begin position="1"/>
        <end position="21"/>
    </location>
</feature>
<dbReference type="PANTHER" id="PTHR43711">
    <property type="entry name" value="TWO-COMPONENT HISTIDINE KINASE"/>
    <property type="match status" value="1"/>
</dbReference>
<name>A0A1M5P966_9EURY</name>
<dbReference type="STRING" id="43928.SAMN05443636_1503"/>
<dbReference type="SUPFAM" id="SSF47384">
    <property type="entry name" value="Homodimeric domain of signal transducing histidine kinase"/>
    <property type="match status" value="1"/>
</dbReference>
<reference evidence="9 10" key="1">
    <citation type="submission" date="2016-11" db="EMBL/GenBank/DDBJ databases">
        <authorList>
            <person name="Jaros S."/>
            <person name="Januszkiewicz K."/>
            <person name="Wedrychowicz H."/>
        </authorList>
    </citation>
    <scope>NUCLEOTIDE SEQUENCE [LARGE SCALE GENOMIC DNA]</scope>
    <source>
        <strain evidence="9 10">DSM 9297</strain>
    </source>
</reference>
<organism evidence="9 10">
    <name type="scientific">Halobaculum gomorrense</name>
    <dbReference type="NCBI Taxonomy" id="43928"/>
    <lineage>
        <taxon>Archaea</taxon>
        <taxon>Methanobacteriati</taxon>
        <taxon>Methanobacteriota</taxon>
        <taxon>Stenosarchaea group</taxon>
        <taxon>Halobacteria</taxon>
        <taxon>Halobacteriales</taxon>
        <taxon>Haloferacaceae</taxon>
        <taxon>Halobaculum</taxon>
    </lineage>
</organism>
<dbReference type="PANTHER" id="PTHR43711:SF1">
    <property type="entry name" value="HISTIDINE KINASE 1"/>
    <property type="match status" value="1"/>
</dbReference>
<dbReference type="CDD" id="cd00082">
    <property type="entry name" value="HisKA"/>
    <property type="match status" value="1"/>
</dbReference>
<evidence type="ECO:0000256" key="4">
    <source>
        <dbReference type="ARBA" id="ARBA00022679"/>
    </source>
</evidence>
<dbReference type="Gene3D" id="3.30.450.40">
    <property type="match status" value="1"/>
</dbReference>
<dbReference type="AlphaFoldDB" id="A0A1M5P966"/>